<reference evidence="2" key="1">
    <citation type="submission" date="2020-06" db="EMBL/GenBank/DDBJ databases">
        <title>Isolation of Planomicrobium glaciei.</title>
        <authorList>
            <person name="Malisova L."/>
            <person name="Safrankova R."/>
            <person name="Jakubu V."/>
            <person name="Spanelova P."/>
        </authorList>
    </citation>
    <scope>NUCLEOTIDE SEQUENCE [LARGE SCALE GENOMIC DNA]</scope>
    <source>
        <strain evidence="2">NRL-ATB46093</strain>
    </source>
</reference>
<organism evidence="1 2">
    <name type="scientific">Planococcus glaciei</name>
    <dbReference type="NCBI Taxonomy" id="459472"/>
    <lineage>
        <taxon>Bacteria</taxon>
        <taxon>Bacillati</taxon>
        <taxon>Bacillota</taxon>
        <taxon>Bacilli</taxon>
        <taxon>Bacillales</taxon>
        <taxon>Caryophanaceae</taxon>
        <taxon>Planococcus</taxon>
    </lineage>
</organism>
<evidence type="ECO:0000313" key="2">
    <source>
        <dbReference type="Proteomes" id="UP000509222"/>
    </source>
</evidence>
<keyword evidence="2" id="KW-1185">Reference proteome</keyword>
<sequence>MEQTLWFIYAALLGTTTIGFLLHSRKAAFPVKFDLAVSIVTWIGLFGFVTNNQILDPLVWKIVFFGALLWDVLFAFKLKSQFEAEEPEAATGAAGTIFMAVSTVILLGPLYYGLFQYAF</sequence>
<dbReference type="AlphaFoldDB" id="A0A1G7X0A2"/>
<dbReference type="RefSeq" id="WP_051413912.1">
    <property type="nucleotide sequence ID" value="NZ_CP051177.1"/>
</dbReference>
<protein>
    <submittedName>
        <fullName evidence="1">Uncharacterized protein</fullName>
    </submittedName>
</protein>
<dbReference type="eggNOG" id="ENOG503458H">
    <property type="taxonomic scope" value="Bacteria"/>
</dbReference>
<name>A0A1G7X0A2_9BACL</name>
<accession>A0A1G7X0A2</accession>
<gene>
    <name evidence="1" type="ORF">HF394_05770</name>
</gene>
<proteinExistence type="predicted"/>
<dbReference type="EMBL" id="CP051177">
    <property type="protein sequence ID" value="QKX50137.1"/>
    <property type="molecule type" value="Genomic_DNA"/>
</dbReference>
<evidence type="ECO:0000313" key="1">
    <source>
        <dbReference type="EMBL" id="QKX50137.1"/>
    </source>
</evidence>
<dbReference type="Proteomes" id="UP000509222">
    <property type="component" value="Chromosome"/>
</dbReference>
<dbReference type="OrthoDB" id="2427663at2"/>